<evidence type="ECO:0000256" key="7">
    <source>
        <dbReference type="ARBA" id="ARBA00023242"/>
    </source>
</evidence>
<evidence type="ECO:0000256" key="1">
    <source>
        <dbReference type="ARBA" id="ARBA00022723"/>
    </source>
</evidence>
<dbReference type="OrthoDB" id="1927254at2759"/>
<dbReference type="Pfam" id="PF02701">
    <property type="entry name" value="Zn_ribbon_Dof"/>
    <property type="match status" value="1"/>
</dbReference>
<dbReference type="PANTHER" id="PTHR31089:SF66">
    <property type="entry name" value="DOF-TYPE ZINC FINGER DNA-BINDING FAMILY PROTEIN"/>
    <property type="match status" value="1"/>
</dbReference>
<feature type="domain" description="Dof-type" evidence="10">
    <location>
        <begin position="87"/>
        <end position="141"/>
    </location>
</feature>
<name>A0A834W225_9FABA</name>
<evidence type="ECO:0000256" key="4">
    <source>
        <dbReference type="ARBA" id="ARBA00023015"/>
    </source>
</evidence>
<accession>A0A834W225</accession>
<keyword evidence="1" id="KW-0479">Metal-binding</keyword>
<keyword evidence="3" id="KW-0862">Zinc</keyword>
<dbReference type="InterPro" id="IPR045174">
    <property type="entry name" value="Dof"/>
</dbReference>
<feature type="compositionally biased region" description="Basic and acidic residues" evidence="9">
    <location>
        <begin position="38"/>
        <end position="67"/>
    </location>
</feature>
<keyword evidence="2 8" id="KW-0863">Zinc-finger</keyword>
<reference evidence="11" key="1">
    <citation type="submission" date="2020-09" db="EMBL/GenBank/DDBJ databases">
        <title>Genome-Enabled Discovery of Anthraquinone Biosynthesis in Senna tora.</title>
        <authorList>
            <person name="Kang S.-H."/>
            <person name="Pandey R.P."/>
            <person name="Lee C.-M."/>
            <person name="Sim J.-S."/>
            <person name="Jeong J.-T."/>
            <person name="Choi B.-S."/>
            <person name="Jung M."/>
            <person name="Ginzburg D."/>
            <person name="Zhao K."/>
            <person name="Won S.Y."/>
            <person name="Oh T.-J."/>
            <person name="Yu Y."/>
            <person name="Kim N.-H."/>
            <person name="Lee O.R."/>
            <person name="Lee T.-H."/>
            <person name="Bashyal P."/>
            <person name="Kim T.-S."/>
            <person name="Lee W.-H."/>
            <person name="Kawkins C."/>
            <person name="Kim C.-K."/>
            <person name="Kim J.S."/>
            <person name="Ahn B.O."/>
            <person name="Rhee S.Y."/>
            <person name="Sohng J.K."/>
        </authorList>
    </citation>
    <scope>NUCLEOTIDE SEQUENCE</scope>
    <source>
        <tissue evidence="11">Leaf</tissue>
    </source>
</reference>
<dbReference type="PROSITE" id="PS50884">
    <property type="entry name" value="ZF_DOF_2"/>
    <property type="match status" value="1"/>
</dbReference>
<sequence>MSETTDPAITLFGRKIPLPESHIPANSPVTSQIPAKSKTKDVCEEKCEQENEKKGNSNPMEDHKTEEITSTTADQDNKVMKKPDKIVPCPRCNSLETKFCYFNNYNVNQPRHFCKNCQRYWTAGDASPLCESMEAMLNLRDKKTSVEAENGKEPSLCGSLVTNEVNTNNNASNHLQIYPVPPWMFPWNNPDRNNVSPAPIPWYPTPMVVVPGMCPPNIPLQFPYWGGTPVWPDTGSGAVSTGSNRCHSLSCSTSNIFCSSNGSPTLGKHSRDTIFSEEDKSEKCVLVPKTLRIDDPNEASKSPIWAALGIKPGKKECESDGSGAGGGGRVSRILEANPAAISRAHAFQESI</sequence>
<keyword evidence="7 8" id="KW-0539">Nucleus</keyword>
<evidence type="ECO:0000256" key="8">
    <source>
        <dbReference type="PROSITE-ProRule" id="PRU00071"/>
    </source>
</evidence>
<gene>
    <name evidence="11" type="ORF">G2W53_040535</name>
</gene>
<keyword evidence="5 8" id="KW-0238">DNA-binding</keyword>
<protein>
    <submittedName>
        <fullName evidence="11">Cyclic dof factor 3-like</fullName>
    </submittedName>
</protein>
<keyword evidence="6" id="KW-0804">Transcription</keyword>
<dbReference type="GO" id="GO:0005634">
    <property type="term" value="C:nucleus"/>
    <property type="evidence" value="ECO:0007669"/>
    <property type="project" value="UniProtKB-SubCell"/>
</dbReference>
<evidence type="ECO:0000259" key="10">
    <source>
        <dbReference type="PROSITE" id="PS50884"/>
    </source>
</evidence>
<dbReference type="GO" id="GO:0008270">
    <property type="term" value="F:zinc ion binding"/>
    <property type="evidence" value="ECO:0007669"/>
    <property type="project" value="UniProtKB-KW"/>
</dbReference>
<evidence type="ECO:0000256" key="5">
    <source>
        <dbReference type="ARBA" id="ARBA00023125"/>
    </source>
</evidence>
<dbReference type="Proteomes" id="UP000634136">
    <property type="component" value="Unassembled WGS sequence"/>
</dbReference>
<dbReference type="GO" id="GO:0003700">
    <property type="term" value="F:DNA-binding transcription factor activity"/>
    <property type="evidence" value="ECO:0007669"/>
    <property type="project" value="InterPro"/>
</dbReference>
<keyword evidence="12" id="KW-1185">Reference proteome</keyword>
<keyword evidence="4" id="KW-0805">Transcription regulation</keyword>
<evidence type="ECO:0000313" key="12">
    <source>
        <dbReference type="Proteomes" id="UP000634136"/>
    </source>
</evidence>
<comment type="subcellular location">
    <subcellularLocation>
        <location evidence="8">Nucleus</location>
    </subcellularLocation>
</comment>
<evidence type="ECO:0000256" key="2">
    <source>
        <dbReference type="ARBA" id="ARBA00022771"/>
    </source>
</evidence>
<evidence type="ECO:0000313" key="11">
    <source>
        <dbReference type="EMBL" id="KAF7801424.1"/>
    </source>
</evidence>
<evidence type="ECO:0000256" key="3">
    <source>
        <dbReference type="ARBA" id="ARBA00022833"/>
    </source>
</evidence>
<dbReference type="PANTHER" id="PTHR31089">
    <property type="entry name" value="CYCLIC DOF FACTOR 2"/>
    <property type="match status" value="1"/>
</dbReference>
<dbReference type="AlphaFoldDB" id="A0A834W225"/>
<dbReference type="GO" id="GO:0003677">
    <property type="term" value="F:DNA binding"/>
    <property type="evidence" value="ECO:0007669"/>
    <property type="project" value="UniProtKB-UniRule"/>
</dbReference>
<proteinExistence type="predicted"/>
<feature type="region of interest" description="Disordered" evidence="9">
    <location>
        <begin position="18"/>
        <end position="77"/>
    </location>
</feature>
<dbReference type="EMBL" id="JAAIUW010000013">
    <property type="protein sequence ID" value="KAF7801424.1"/>
    <property type="molecule type" value="Genomic_DNA"/>
</dbReference>
<organism evidence="11 12">
    <name type="scientific">Senna tora</name>
    <dbReference type="NCBI Taxonomy" id="362788"/>
    <lineage>
        <taxon>Eukaryota</taxon>
        <taxon>Viridiplantae</taxon>
        <taxon>Streptophyta</taxon>
        <taxon>Embryophyta</taxon>
        <taxon>Tracheophyta</taxon>
        <taxon>Spermatophyta</taxon>
        <taxon>Magnoliopsida</taxon>
        <taxon>eudicotyledons</taxon>
        <taxon>Gunneridae</taxon>
        <taxon>Pentapetalae</taxon>
        <taxon>rosids</taxon>
        <taxon>fabids</taxon>
        <taxon>Fabales</taxon>
        <taxon>Fabaceae</taxon>
        <taxon>Caesalpinioideae</taxon>
        <taxon>Cassia clade</taxon>
        <taxon>Senna</taxon>
    </lineage>
</organism>
<comment type="caution">
    <text evidence="11">The sequence shown here is derived from an EMBL/GenBank/DDBJ whole genome shotgun (WGS) entry which is preliminary data.</text>
</comment>
<evidence type="ECO:0000256" key="9">
    <source>
        <dbReference type="SAM" id="MobiDB-lite"/>
    </source>
</evidence>
<evidence type="ECO:0000256" key="6">
    <source>
        <dbReference type="ARBA" id="ARBA00023163"/>
    </source>
</evidence>
<dbReference type="InterPro" id="IPR003851">
    <property type="entry name" value="Znf_Dof"/>
</dbReference>